<evidence type="ECO:0000259" key="6">
    <source>
        <dbReference type="PROSITE" id="PS50885"/>
    </source>
</evidence>
<dbReference type="RefSeq" id="WP_389364963.1">
    <property type="nucleotide sequence ID" value="NZ_JBIACK010000022.1"/>
</dbReference>
<dbReference type="InterPro" id="IPR001633">
    <property type="entry name" value="EAL_dom"/>
</dbReference>
<accession>A0ABW6KMB4</accession>
<dbReference type="InterPro" id="IPR003018">
    <property type="entry name" value="GAF"/>
</dbReference>
<dbReference type="SMART" id="SM00065">
    <property type="entry name" value="GAF"/>
    <property type="match status" value="1"/>
</dbReference>
<evidence type="ECO:0000313" key="8">
    <source>
        <dbReference type="EMBL" id="MFE8703980.1"/>
    </source>
</evidence>
<dbReference type="InterPro" id="IPR029787">
    <property type="entry name" value="Nucleotide_cyclase"/>
</dbReference>
<keyword evidence="9" id="KW-1185">Reference proteome</keyword>
<dbReference type="InterPro" id="IPR050706">
    <property type="entry name" value="Cyclic-di-GMP_PDE-like"/>
</dbReference>
<feature type="transmembrane region" description="Helical" evidence="4">
    <location>
        <begin position="12"/>
        <end position="32"/>
    </location>
</feature>
<dbReference type="Gene3D" id="6.10.340.10">
    <property type="match status" value="1"/>
</dbReference>
<dbReference type="Gene3D" id="3.30.450.40">
    <property type="match status" value="1"/>
</dbReference>
<gene>
    <name evidence="8" type="ORF">ACFYKX_25760</name>
</gene>
<dbReference type="Pfam" id="PF13185">
    <property type="entry name" value="GAF_2"/>
    <property type="match status" value="1"/>
</dbReference>
<dbReference type="PANTHER" id="PTHR33121:SF70">
    <property type="entry name" value="SIGNALING PROTEIN YKOW"/>
    <property type="match status" value="1"/>
</dbReference>
<dbReference type="InterPro" id="IPR003660">
    <property type="entry name" value="HAMP_dom"/>
</dbReference>
<dbReference type="InterPro" id="IPR035919">
    <property type="entry name" value="EAL_sf"/>
</dbReference>
<dbReference type="SMART" id="SM00267">
    <property type="entry name" value="GGDEF"/>
    <property type="match status" value="1"/>
</dbReference>
<keyword evidence="4" id="KW-0812">Transmembrane</keyword>
<comment type="caution">
    <text evidence="8">The sequence shown here is derived from an EMBL/GenBank/DDBJ whole genome shotgun (WGS) entry which is preliminary data.</text>
</comment>
<organism evidence="8 9">
    <name type="scientific">Cytobacillus spartinae</name>
    <dbReference type="NCBI Taxonomy" id="3299023"/>
    <lineage>
        <taxon>Bacteria</taxon>
        <taxon>Bacillati</taxon>
        <taxon>Bacillota</taxon>
        <taxon>Bacilli</taxon>
        <taxon>Bacillales</taxon>
        <taxon>Bacillaceae</taxon>
        <taxon>Cytobacillus</taxon>
    </lineage>
</organism>
<keyword evidence="4" id="KW-1133">Transmembrane helix</keyword>
<dbReference type="PROSITE" id="PS50887">
    <property type="entry name" value="GGDEF"/>
    <property type="match status" value="1"/>
</dbReference>
<feature type="transmembrane region" description="Helical" evidence="4">
    <location>
        <begin position="137"/>
        <end position="162"/>
    </location>
</feature>
<proteinExistence type="predicted"/>
<evidence type="ECO:0000256" key="1">
    <source>
        <dbReference type="ARBA" id="ARBA00004236"/>
    </source>
</evidence>
<dbReference type="Gene3D" id="3.30.70.270">
    <property type="match status" value="1"/>
</dbReference>
<sequence>MKWTNSIAFKIWLSTNIILLAGIASLSVTYIWKEKAHIESALRNEGQTAANTLNSAIALSMLEENYTLITPLVYSLLDQPNIQYVIVKDKHGTIVNQKGDTLEEDKVLVEKVPLEYFNSNLGEIEIALKTDELNKQLFSIITYTVFISLLVSVLAMFVSSFISKRISSPLVSLMKASQNLIDGKRKVRVIEEGTNEAKSLSHMFNKMAKRIEANEATLQTEIDKATKSLTENINMLETNRKIAQSVIKKDILREEVLLVILKEIQDFMKIEATSISLVDQQLKDGGRLYFLKNSDIQTSSLTNNVLQNVMNSDVPFIQNHMGFSELKGIFVEPNIRSSLIIPLTSKEKPIGTLNLGSMKENYFSDSMVQSLSVFTNQIALSLDLIFAYESLHHSAYHDYITQLPNFRFFKEKVGQAIQKKNNEEESSLLAVLFLDLDRFKKVNDSLGHDFGDLLLKNVGGQIRDCIGPDDIVAKIGGDEFLILLPAISEGKDAIQVAEKIVQTINKPIIINGYEILTTASIGISLYPTDGEDVESLIKHANFAMFRVKELGNTFSLYSPIVEDLTYEELVFENDLRKAIERNEFMVYYQPKVNVQTGELTGVEALIRWNHPEKGLISPGKFIPIAEETGLIVPIGEFVLRTACKQVTEWKNNGLPTLSISVNLSTRQFLQSNLINMVASVLEETGLEPHLLELEITESMTIDVKQAIPVLNDLKKLGIKISIDDFGTGYSSLNYLKVLPIDRLKIDRSFVKDIASNQANAAIVSTIITMAQNLNLLVIAEGVEEEDQVVILQKNNCTEIQGYFFGHPLPPEELEEKIGEIQVRAIKWAKQPTEIS</sequence>
<evidence type="ECO:0000256" key="2">
    <source>
        <dbReference type="ARBA" id="ARBA00022475"/>
    </source>
</evidence>
<feature type="domain" description="EAL" evidence="5">
    <location>
        <begin position="568"/>
        <end position="821"/>
    </location>
</feature>
<keyword evidence="3 4" id="KW-0472">Membrane</keyword>
<dbReference type="Pfam" id="PF00563">
    <property type="entry name" value="EAL"/>
    <property type="match status" value="1"/>
</dbReference>
<dbReference type="Gene3D" id="3.20.20.450">
    <property type="entry name" value="EAL domain"/>
    <property type="match status" value="1"/>
</dbReference>
<keyword evidence="2" id="KW-1003">Cell membrane</keyword>
<dbReference type="CDD" id="cd01949">
    <property type="entry name" value="GGDEF"/>
    <property type="match status" value="1"/>
</dbReference>
<name>A0ABW6KMB4_9BACI</name>
<evidence type="ECO:0000256" key="4">
    <source>
        <dbReference type="SAM" id="Phobius"/>
    </source>
</evidence>
<evidence type="ECO:0000259" key="7">
    <source>
        <dbReference type="PROSITE" id="PS50887"/>
    </source>
</evidence>
<evidence type="ECO:0000256" key="3">
    <source>
        <dbReference type="ARBA" id="ARBA00023136"/>
    </source>
</evidence>
<evidence type="ECO:0000259" key="5">
    <source>
        <dbReference type="PROSITE" id="PS50883"/>
    </source>
</evidence>
<dbReference type="SUPFAM" id="SSF55073">
    <property type="entry name" value="Nucleotide cyclase"/>
    <property type="match status" value="1"/>
</dbReference>
<feature type="domain" description="GGDEF" evidence="7">
    <location>
        <begin position="427"/>
        <end position="559"/>
    </location>
</feature>
<dbReference type="InterPro" id="IPR029016">
    <property type="entry name" value="GAF-like_dom_sf"/>
</dbReference>
<reference evidence="8 9" key="1">
    <citation type="submission" date="2024-08" db="EMBL/GenBank/DDBJ databases">
        <title>Two novel Cytobacillus novel species.</title>
        <authorList>
            <person name="Liu G."/>
        </authorList>
    </citation>
    <scope>NUCLEOTIDE SEQUENCE [LARGE SCALE GENOMIC DNA]</scope>
    <source>
        <strain evidence="8 9">FJAT-54145</strain>
    </source>
</reference>
<comment type="subcellular location">
    <subcellularLocation>
        <location evidence="1">Cell membrane</location>
    </subcellularLocation>
</comment>
<feature type="domain" description="HAMP" evidence="6">
    <location>
        <begin position="164"/>
        <end position="216"/>
    </location>
</feature>
<dbReference type="NCBIfam" id="TIGR00254">
    <property type="entry name" value="GGDEF"/>
    <property type="match status" value="1"/>
</dbReference>
<dbReference type="Proteomes" id="UP001601059">
    <property type="component" value="Unassembled WGS sequence"/>
</dbReference>
<dbReference type="PROSITE" id="PS50883">
    <property type="entry name" value="EAL"/>
    <property type="match status" value="1"/>
</dbReference>
<dbReference type="SUPFAM" id="SSF55781">
    <property type="entry name" value="GAF domain-like"/>
    <property type="match status" value="1"/>
</dbReference>
<dbReference type="PROSITE" id="PS50885">
    <property type="entry name" value="HAMP"/>
    <property type="match status" value="1"/>
</dbReference>
<dbReference type="PANTHER" id="PTHR33121">
    <property type="entry name" value="CYCLIC DI-GMP PHOSPHODIESTERASE PDEF"/>
    <property type="match status" value="1"/>
</dbReference>
<dbReference type="InterPro" id="IPR043128">
    <property type="entry name" value="Rev_trsase/Diguanyl_cyclase"/>
</dbReference>
<dbReference type="CDD" id="cd01948">
    <property type="entry name" value="EAL"/>
    <property type="match status" value="1"/>
</dbReference>
<dbReference type="InterPro" id="IPR000160">
    <property type="entry name" value="GGDEF_dom"/>
</dbReference>
<evidence type="ECO:0000313" key="9">
    <source>
        <dbReference type="Proteomes" id="UP001601059"/>
    </source>
</evidence>
<dbReference type="Pfam" id="PF00990">
    <property type="entry name" value="GGDEF"/>
    <property type="match status" value="1"/>
</dbReference>
<dbReference type="SUPFAM" id="SSF141868">
    <property type="entry name" value="EAL domain-like"/>
    <property type="match status" value="1"/>
</dbReference>
<protein>
    <submittedName>
        <fullName evidence="8">EAL domain-containing protein</fullName>
    </submittedName>
</protein>
<dbReference type="SMART" id="SM00052">
    <property type="entry name" value="EAL"/>
    <property type="match status" value="1"/>
</dbReference>
<dbReference type="EMBL" id="JBIACK010000022">
    <property type="protein sequence ID" value="MFE8703980.1"/>
    <property type="molecule type" value="Genomic_DNA"/>
</dbReference>